<dbReference type="EMBL" id="WJQU01000002">
    <property type="protein sequence ID" value="KAJ6640968.1"/>
    <property type="molecule type" value="Genomic_DNA"/>
</dbReference>
<keyword evidence="1" id="KW-0812">Transmembrane</keyword>
<protein>
    <submittedName>
        <fullName evidence="2">Uncharacterized protein</fullName>
    </submittedName>
</protein>
<accession>A0A9Q0MZJ6</accession>
<dbReference type="AlphaFoldDB" id="A0A9Q0MZJ6"/>
<reference evidence="2" key="1">
    <citation type="submission" date="2022-07" db="EMBL/GenBank/DDBJ databases">
        <authorList>
            <person name="Trinca V."/>
            <person name="Uliana J.V.C."/>
            <person name="Torres T.T."/>
            <person name="Ward R.J."/>
            <person name="Monesi N."/>
        </authorList>
    </citation>
    <scope>NUCLEOTIDE SEQUENCE</scope>
    <source>
        <strain evidence="2">HSMRA1968</strain>
        <tissue evidence="2">Whole embryos</tissue>
    </source>
</reference>
<name>A0A9Q0MZJ6_9DIPT</name>
<sequence length="105" mass="11884">MDVAAVANRLRSHVPLEQHTSTPPMSSSERINVAPGSTRFIHESHLGRWALLKCTIKRNKCAIVLNVEIRLIMMVYSCMMVIFTVGGRPGHCFLLNLSEYFNRNV</sequence>
<dbReference type="Proteomes" id="UP001151699">
    <property type="component" value="Chromosome B"/>
</dbReference>
<keyword evidence="1" id="KW-1133">Transmembrane helix</keyword>
<evidence type="ECO:0000313" key="2">
    <source>
        <dbReference type="EMBL" id="KAJ6640968.1"/>
    </source>
</evidence>
<comment type="caution">
    <text evidence="2">The sequence shown here is derived from an EMBL/GenBank/DDBJ whole genome shotgun (WGS) entry which is preliminary data.</text>
</comment>
<keyword evidence="3" id="KW-1185">Reference proteome</keyword>
<organism evidence="2 3">
    <name type="scientific">Pseudolycoriella hygida</name>
    <dbReference type="NCBI Taxonomy" id="35572"/>
    <lineage>
        <taxon>Eukaryota</taxon>
        <taxon>Metazoa</taxon>
        <taxon>Ecdysozoa</taxon>
        <taxon>Arthropoda</taxon>
        <taxon>Hexapoda</taxon>
        <taxon>Insecta</taxon>
        <taxon>Pterygota</taxon>
        <taxon>Neoptera</taxon>
        <taxon>Endopterygota</taxon>
        <taxon>Diptera</taxon>
        <taxon>Nematocera</taxon>
        <taxon>Sciaroidea</taxon>
        <taxon>Sciaridae</taxon>
        <taxon>Pseudolycoriella</taxon>
    </lineage>
</organism>
<evidence type="ECO:0000256" key="1">
    <source>
        <dbReference type="SAM" id="Phobius"/>
    </source>
</evidence>
<feature type="transmembrane region" description="Helical" evidence="1">
    <location>
        <begin position="67"/>
        <end position="87"/>
    </location>
</feature>
<proteinExistence type="predicted"/>
<gene>
    <name evidence="2" type="ORF">Bhyg_05901</name>
</gene>
<evidence type="ECO:0000313" key="3">
    <source>
        <dbReference type="Proteomes" id="UP001151699"/>
    </source>
</evidence>
<keyword evidence="1" id="KW-0472">Membrane</keyword>